<sequence length="348" mass="37533">MRLRTIVGATITTVFSTLLAVSTAPPASAAFPVLITPAPGASLVGGSSGPLVLDFATPGSYSIFVTCDSRYIWSNGGRVPYSAGRQTIPIDPLEVNSGEDLGGATCQIDIYGSESPYKTTSTFTVVSPPLALSAVTVTKAEFYPLVRDKYLDETEFVFSVNRKADATLTVADPDGRIYYTKSVWAHGAGQYRIAWKGQTTSGRPVEPGRYRATVTAVADGAILSQSARVQVVTKKVVRKQTIRKDELGGRETTGGNCRVEYEDEGTLLDCWGGAYARSTYTFKIPADATNLRWGARTSYTSLDKYRGSLAKNGVRTSATTFQVRVQVTGWRAVYVHGASLTFRARTQI</sequence>
<evidence type="ECO:0000313" key="4">
    <source>
        <dbReference type="Proteomes" id="UP001501161"/>
    </source>
</evidence>
<protein>
    <recommendedName>
        <fullName evidence="2">FlgD/Vpr Ig-like domain-containing protein</fullName>
    </recommendedName>
</protein>
<dbReference type="EMBL" id="BAAAMQ010000017">
    <property type="protein sequence ID" value="GAA2115389.1"/>
    <property type="molecule type" value="Genomic_DNA"/>
</dbReference>
<keyword evidence="4" id="KW-1185">Reference proteome</keyword>
<evidence type="ECO:0000256" key="1">
    <source>
        <dbReference type="SAM" id="SignalP"/>
    </source>
</evidence>
<dbReference type="Gene3D" id="2.60.40.4070">
    <property type="match status" value="1"/>
</dbReference>
<feature type="signal peptide" evidence="1">
    <location>
        <begin position="1"/>
        <end position="29"/>
    </location>
</feature>
<accession>A0ABP5JB93</accession>
<feature type="domain" description="FlgD/Vpr Ig-like" evidence="2">
    <location>
        <begin position="155"/>
        <end position="218"/>
    </location>
</feature>
<dbReference type="InterPro" id="IPR025965">
    <property type="entry name" value="FlgD/Vpr_Ig-like"/>
</dbReference>
<name>A0ABP5JB93_9ACTN</name>
<evidence type="ECO:0000259" key="2">
    <source>
        <dbReference type="Pfam" id="PF13860"/>
    </source>
</evidence>
<dbReference type="Proteomes" id="UP001501161">
    <property type="component" value="Unassembled WGS sequence"/>
</dbReference>
<feature type="chain" id="PRO_5045037994" description="FlgD/Vpr Ig-like domain-containing protein" evidence="1">
    <location>
        <begin position="30"/>
        <end position="348"/>
    </location>
</feature>
<organism evidence="3 4">
    <name type="scientific">Nocardioides furvisabuli</name>
    <dbReference type="NCBI Taxonomy" id="375542"/>
    <lineage>
        <taxon>Bacteria</taxon>
        <taxon>Bacillati</taxon>
        <taxon>Actinomycetota</taxon>
        <taxon>Actinomycetes</taxon>
        <taxon>Propionibacteriales</taxon>
        <taxon>Nocardioidaceae</taxon>
        <taxon>Nocardioides</taxon>
    </lineage>
</organism>
<gene>
    <name evidence="3" type="ORF">GCM10009726_34130</name>
</gene>
<evidence type="ECO:0000313" key="3">
    <source>
        <dbReference type="EMBL" id="GAA2115389.1"/>
    </source>
</evidence>
<keyword evidence="1" id="KW-0732">Signal</keyword>
<proteinExistence type="predicted"/>
<dbReference type="Pfam" id="PF13860">
    <property type="entry name" value="FlgD_ig"/>
    <property type="match status" value="1"/>
</dbReference>
<comment type="caution">
    <text evidence="3">The sequence shown here is derived from an EMBL/GenBank/DDBJ whole genome shotgun (WGS) entry which is preliminary data.</text>
</comment>
<reference evidence="4" key="1">
    <citation type="journal article" date="2019" name="Int. J. Syst. Evol. Microbiol.">
        <title>The Global Catalogue of Microorganisms (GCM) 10K type strain sequencing project: providing services to taxonomists for standard genome sequencing and annotation.</title>
        <authorList>
            <consortium name="The Broad Institute Genomics Platform"/>
            <consortium name="The Broad Institute Genome Sequencing Center for Infectious Disease"/>
            <person name="Wu L."/>
            <person name="Ma J."/>
        </authorList>
    </citation>
    <scope>NUCLEOTIDE SEQUENCE [LARGE SCALE GENOMIC DNA]</scope>
    <source>
        <strain evidence="4">JCM 13813</strain>
    </source>
</reference>
<dbReference type="RefSeq" id="WP_231251026.1">
    <property type="nucleotide sequence ID" value="NZ_BAAAMQ010000017.1"/>
</dbReference>